<gene>
    <name evidence="1" type="ORF">FOZ63_022435</name>
</gene>
<name>A0A7J6QF28_PEROL</name>
<accession>A0A7J6QF28</accession>
<proteinExistence type="predicted"/>
<sequence length="150" mass="16243">MSSDRRPFVDTLSGVSLTTLALDSVYKARRPCPDHAFTVEVPQGAKEGSTLEITDPGSGRPMRVQVPAGLKPGDKFNVEMSPTVTGVPLSGQYDDFDRYNYPPHQAVIITDLTPQDERDMEDAANAAACASCCTWLAAMLSCFTLGTLWN</sequence>
<dbReference type="AlphaFoldDB" id="A0A7J6QF28"/>
<comment type="caution">
    <text evidence="1">The sequence shown here is derived from an EMBL/GenBank/DDBJ whole genome shotgun (WGS) entry which is preliminary data.</text>
</comment>
<evidence type="ECO:0000313" key="2">
    <source>
        <dbReference type="Proteomes" id="UP000553632"/>
    </source>
</evidence>
<organism evidence="1 2">
    <name type="scientific">Perkinsus olseni</name>
    <name type="common">Perkinsus atlanticus</name>
    <dbReference type="NCBI Taxonomy" id="32597"/>
    <lineage>
        <taxon>Eukaryota</taxon>
        <taxon>Sar</taxon>
        <taxon>Alveolata</taxon>
        <taxon>Perkinsozoa</taxon>
        <taxon>Perkinsea</taxon>
        <taxon>Perkinsida</taxon>
        <taxon>Perkinsidae</taxon>
        <taxon>Perkinsus</taxon>
    </lineage>
</organism>
<dbReference type="OMA" id="CPDHAFT"/>
<dbReference type="Proteomes" id="UP000553632">
    <property type="component" value="Unassembled WGS sequence"/>
</dbReference>
<protein>
    <submittedName>
        <fullName evidence="1">Uncharacterized protein</fullName>
    </submittedName>
</protein>
<dbReference type="EMBL" id="JABANO010033371">
    <property type="protein sequence ID" value="KAF4706975.1"/>
    <property type="molecule type" value="Genomic_DNA"/>
</dbReference>
<keyword evidence="2" id="KW-1185">Reference proteome</keyword>
<reference evidence="1 2" key="1">
    <citation type="submission" date="2020-04" db="EMBL/GenBank/DDBJ databases">
        <title>Perkinsus olseni comparative genomics.</title>
        <authorList>
            <person name="Bogema D.R."/>
        </authorList>
    </citation>
    <scope>NUCLEOTIDE SEQUENCE [LARGE SCALE GENOMIC DNA]</scope>
    <source>
        <strain evidence="1 2">ATCC PRA-207</strain>
    </source>
</reference>
<evidence type="ECO:0000313" key="1">
    <source>
        <dbReference type="EMBL" id="KAF4706975.1"/>
    </source>
</evidence>